<evidence type="ECO:0000313" key="2">
    <source>
        <dbReference type="EMBL" id="MFC5970047.1"/>
    </source>
</evidence>
<organism evidence="2 3">
    <name type="scientific">Halomarina salina</name>
    <dbReference type="NCBI Taxonomy" id="1872699"/>
    <lineage>
        <taxon>Archaea</taxon>
        <taxon>Methanobacteriati</taxon>
        <taxon>Methanobacteriota</taxon>
        <taxon>Stenosarchaea group</taxon>
        <taxon>Halobacteria</taxon>
        <taxon>Halobacteriales</taxon>
        <taxon>Natronomonadaceae</taxon>
        <taxon>Halomarina</taxon>
    </lineage>
</organism>
<accession>A0ABD5RHL6</accession>
<dbReference type="InterPro" id="IPR058469">
    <property type="entry name" value="DUF8156"/>
</dbReference>
<keyword evidence="3" id="KW-1185">Reference proteome</keyword>
<dbReference type="EMBL" id="JBHSQH010000001">
    <property type="protein sequence ID" value="MFC5970047.1"/>
    <property type="molecule type" value="Genomic_DNA"/>
</dbReference>
<dbReference type="RefSeq" id="WP_247418680.1">
    <property type="nucleotide sequence ID" value="NZ_JALLGW010000002.1"/>
</dbReference>
<dbReference type="AlphaFoldDB" id="A0ABD5RHL6"/>
<gene>
    <name evidence="2" type="ORF">ACFPYI_01765</name>
</gene>
<dbReference type="Proteomes" id="UP001596099">
    <property type="component" value="Unassembled WGS sequence"/>
</dbReference>
<reference evidence="2 3" key="1">
    <citation type="journal article" date="2019" name="Int. J. Syst. Evol. Microbiol.">
        <title>The Global Catalogue of Microorganisms (GCM) 10K type strain sequencing project: providing services to taxonomists for standard genome sequencing and annotation.</title>
        <authorList>
            <consortium name="The Broad Institute Genomics Platform"/>
            <consortium name="The Broad Institute Genome Sequencing Center for Infectious Disease"/>
            <person name="Wu L."/>
            <person name="Ma J."/>
        </authorList>
    </citation>
    <scope>NUCLEOTIDE SEQUENCE [LARGE SCALE GENOMIC DNA]</scope>
    <source>
        <strain evidence="2 3">CGMCC 1.12543</strain>
    </source>
</reference>
<protein>
    <recommendedName>
        <fullName evidence="1">DUF8156 domain-containing protein</fullName>
    </recommendedName>
</protein>
<sequence>MERDWTDYRRALRRRQQPVFDDLWRKARTHADAGGMLNHSNPMTSAMLSMLLEQQREINELRDRVDEDTDTGSSIDNS</sequence>
<name>A0ABD5RHL6_9EURY</name>
<comment type="caution">
    <text evidence="2">The sequence shown here is derived from an EMBL/GenBank/DDBJ whole genome shotgun (WGS) entry which is preliminary data.</text>
</comment>
<dbReference type="Pfam" id="PF26485">
    <property type="entry name" value="DUF8156"/>
    <property type="match status" value="1"/>
</dbReference>
<evidence type="ECO:0000259" key="1">
    <source>
        <dbReference type="Pfam" id="PF26485"/>
    </source>
</evidence>
<evidence type="ECO:0000313" key="3">
    <source>
        <dbReference type="Proteomes" id="UP001596099"/>
    </source>
</evidence>
<feature type="domain" description="DUF8156" evidence="1">
    <location>
        <begin position="1"/>
        <end position="70"/>
    </location>
</feature>
<proteinExistence type="predicted"/>